<dbReference type="EMBL" id="JAGXTP010000001">
    <property type="protein sequence ID" value="MBS3847530.1"/>
    <property type="molecule type" value="Genomic_DNA"/>
</dbReference>
<dbReference type="Proteomes" id="UP000678281">
    <property type="component" value="Unassembled WGS sequence"/>
</dbReference>
<evidence type="ECO:0000313" key="4">
    <source>
        <dbReference type="EMBL" id="MBS3847530.1"/>
    </source>
</evidence>
<evidence type="ECO:0000256" key="2">
    <source>
        <dbReference type="RuleBase" id="RU004328"/>
    </source>
</evidence>
<dbReference type="GO" id="GO:0003723">
    <property type="term" value="F:RNA binding"/>
    <property type="evidence" value="ECO:0007669"/>
    <property type="project" value="InterPro"/>
</dbReference>
<dbReference type="InterPro" id="IPR039378">
    <property type="entry name" value="RNase_T2_prok"/>
</dbReference>
<dbReference type="InterPro" id="IPR036430">
    <property type="entry name" value="RNase_T2-like_sf"/>
</dbReference>
<proteinExistence type="inferred from homology"/>
<dbReference type="GO" id="GO:0006401">
    <property type="term" value="P:RNA catabolic process"/>
    <property type="evidence" value="ECO:0007669"/>
    <property type="project" value="TreeGrafter"/>
</dbReference>
<dbReference type="InterPro" id="IPR018188">
    <property type="entry name" value="RNase_T2_His_AS_1"/>
</dbReference>
<accession>A0A942E8Y9</accession>
<sequence>MARLLLLVLLTLLVTPARAEVPLTGTFTANQACLALQSIRKQTNPGNILTHPGNAYELLAANADRATHYWIIVPDAQPKQRWVAIECGSRSGAAGSQATGHTAGTTAPAYRGTQYVLAINWQPAFCEISSGKPECGSQTTDSFEATHFTLHGLWPQPRNNEYCDVSRDDQWASQNGRWRDLPAIPLSDGLRRDLDTAMPGTMSALDRHEWTKHGTCYGTSQEEYFADSLDLLLAINTSAVAELFAANIGKKVTLRQIRTAFDQAFGPGSGERVSMDCAADGNRTIITELTIALTGTINGPDDLSALLAAASPASGGCSSGMVDPVGLR</sequence>
<protein>
    <submittedName>
        <fullName evidence="4">Ribonuclease</fullName>
    </submittedName>
</protein>
<dbReference type="Gene3D" id="3.90.730.10">
    <property type="entry name" value="Ribonuclease T2-like"/>
    <property type="match status" value="1"/>
</dbReference>
<dbReference type="GO" id="GO:0033897">
    <property type="term" value="F:ribonuclease T2 activity"/>
    <property type="evidence" value="ECO:0007669"/>
    <property type="project" value="InterPro"/>
</dbReference>
<name>A0A942E8Y9_9HYPH</name>
<feature type="chain" id="PRO_5036862079" evidence="3">
    <location>
        <begin position="20"/>
        <end position="328"/>
    </location>
</feature>
<dbReference type="CDD" id="cd01062">
    <property type="entry name" value="RNase_T2_prok"/>
    <property type="match status" value="1"/>
</dbReference>
<dbReference type="Pfam" id="PF00445">
    <property type="entry name" value="Ribonuclease_T2"/>
    <property type="match status" value="1"/>
</dbReference>
<evidence type="ECO:0000313" key="5">
    <source>
        <dbReference type="Proteomes" id="UP000678281"/>
    </source>
</evidence>
<evidence type="ECO:0000256" key="3">
    <source>
        <dbReference type="SAM" id="SignalP"/>
    </source>
</evidence>
<organism evidence="4 5">
    <name type="scientific">Devosia litorisediminis</name>
    <dbReference type="NCBI Taxonomy" id="2829817"/>
    <lineage>
        <taxon>Bacteria</taxon>
        <taxon>Pseudomonadati</taxon>
        <taxon>Pseudomonadota</taxon>
        <taxon>Alphaproteobacteria</taxon>
        <taxon>Hyphomicrobiales</taxon>
        <taxon>Devosiaceae</taxon>
        <taxon>Devosia</taxon>
    </lineage>
</organism>
<dbReference type="PROSITE" id="PS00530">
    <property type="entry name" value="RNASE_T2_1"/>
    <property type="match status" value="1"/>
</dbReference>
<dbReference type="PANTHER" id="PTHR11240">
    <property type="entry name" value="RIBONUCLEASE T2"/>
    <property type="match status" value="1"/>
</dbReference>
<feature type="signal peptide" evidence="3">
    <location>
        <begin position="1"/>
        <end position="19"/>
    </location>
</feature>
<reference evidence="4" key="1">
    <citation type="submission" date="2021-04" db="EMBL/GenBank/DDBJ databases">
        <title>Devosia litorisediminis sp. nov., isolated from a sand dune.</title>
        <authorList>
            <person name="Park S."/>
            <person name="Yoon J.-H."/>
        </authorList>
    </citation>
    <scope>NUCLEOTIDE SEQUENCE</scope>
    <source>
        <strain evidence="4">BSSL-BM10</strain>
    </source>
</reference>
<dbReference type="InterPro" id="IPR033130">
    <property type="entry name" value="RNase_T2_His_AS_2"/>
</dbReference>
<dbReference type="RefSeq" id="WP_212657143.1">
    <property type="nucleotide sequence ID" value="NZ_JAGXTP010000001.1"/>
</dbReference>
<dbReference type="PROSITE" id="PS00531">
    <property type="entry name" value="RNASE_T2_2"/>
    <property type="match status" value="1"/>
</dbReference>
<keyword evidence="5" id="KW-1185">Reference proteome</keyword>
<gene>
    <name evidence="4" type="ORF">KD146_02350</name>
</gene>
<evidence type="ECO:0000256" key="1">
    <source>
        <dbReference type="ARBA" id="ARBA00007469"/>
    </source>
</evidence>
<dbReference type="InterPro" id="IPR001568">
    <property type="entry name" value="RNase_T2-like"/>
</dbReference>
<dbReference type="SUPFAM" id="SSF55895">
    <property type="entry name" value="Ribonuclease Rh-like"/>
    <property type="match status" value="1"/>
</dbReference>
<comment type="similarity">
    <text evidence="1 2">Belongs to the RNase T2 family.</text>
</comment>
<dbReference type="PANTHER" id="PTHR11240:SF22">
    <property type="entry name" value="RIBONUCLEASE T2"/>
    <property type="match status" value="1"/>
</dbReference>
<keyword evidence="3" id="KW-0732">Signal</keyword>
<dbReference type="AlphaFoldDB" id="A0A942E8Y9"/>
<comment type="caution">
    <text evidence="4">The sequence shown here is derived from an EMBL/GenBank/DDBJ whole genome shotgun (WGS) entry which is preliminary data.</text>
</comment>